<reference evidence="2" key="1">
    <citation type="submission" date="2017-07" db="EMBL/GenBank/DDBJ databases">
        <title>Taro Niue Genome Assembly and Annotation.</title>
        <authorList>
            <person name="Atibalentja N."/>
            <person name="Keating K."/>
            <person name="Fields C.J."/>
        </authorList>
    </citation>
    <scope>NUCLEOTIDE SEQUENCE</scope>
    <source>
        <strain evidence="2">Niue_2</strain>
        <tissue evidence="2">Leaf</tissue>
    </source>
</reference>
<dbReference type="Proteomes" id="UP000652761">
    <property type="component" value="Unassembled WGS sequence"/>
</dbReference>
<keyword evidence="3" id="KW-1185">Reference proteome</keyword>
<feature type="region of interest" description="Disordered" evidence="1">
    <location>
        <begin position="1"/>
        <end position="27"/>
    </location>
</feature>
<dbReference type="AlphaFoldDB" id="A0A843UES4"/>
<gene>
    <name evidence="2" type="ORF">Taro_014398</name>
</gene>
<proteinExistence type="predicted"/>
<dbReference type="EMBL" id="NMUH01000597">
    <property type="protein sequence ID" value="MQL81931.1"/>
    <property type="molecule type" value="Genomic_DNA"/>
</dbReference>
<accession>A0A843UES4</accession>
<sequence>MVEGHHNSNSSSSSHSSSHQLSESCNLSKPNDMMGFIANTISGLETRLAQTMETRLTQVTDVLQAQLSQTLSQVISQAFSQVNIPPQAAPLTSAQAPHVWGSKTRNIHPIGLRFVPAWSGR</sequence>
<evidence type="ECO:0000313" key="2">
    <source>
        <dbReference type="EMBL" id="MQL81931.1"/>
    </source>
</evidence>
<organism evidence="2 3">
    <name type="scientific">Colocasia esculenta</name>
    <name type="common">Wild taro</name>
    <name type="synonym">Arum esculentum</name>
    <dbReference type="NCBI Taxonomy" id="4460"/>
    <lineage>
        <taxon>Eukaryota</taxon>
        <taxon>Viridiplantae</taxon>
        <taxon>Streptophyta</taxon>
        <taxon>Embryophyta</taxon>
        <taxon>Tracheophyta</taxon>
        <taxon>Spermatophyta</taxon>
        <taxon>Magnoliopsida</taxon>
        <taxon>Liliopsida</taxon>
        <taxon>Araceae</taxon>
        <taxon>Aroideae</taxon>
        <taxon>Colocasieae</taxon>
        <taxon>Colocasia</taxon>
    </lineage>
</organism>
<name>A0A843UES4_COLES</name>
<protein>
    <submittedName>
        <fullName evidence="2">Uncharacterized protein</fullName>
    </submittedName>
</protein>
<evidence type="ECO:0000313" key="3">
    <source>
        <dbReference type="Proteomes" id="UP000652761"/>
    </source>
</evidence>
<evidence type="ECO:0000256" key="1">
    <source>
        <dbReference type="SAM" id="MobiDB-lite"/>
    </source>
</evidence>
<feature type="compositionally biased region" description="Low complexity" evidence="1">
    <location>
        <begin position="7"/>
        <end position="19"/>
    </location>
</feature>
<comment type="caution">
    <text evidence="2">The sequence shown here is derived from an EMBL/GenBank/DDBJ whole genome shotgun (WGS) entry which is preliminary data.</text>
</comment>